<evidence type="ECO:0000313" key="2">
    <source>
        <dbReference type="EMBL" id="KAF2680216.1"/>
    </source>
</evidence>
<dbReference type="Proteomes" id="UP000799291">
    <property type="component" value="Unassembled WGS sequence"/>
</dbReference>
<keyword evidence="1" id="KW-1133">Transmembrane helix</keyword>
<organism evidence="2 3">
    <name type="scientific">Lentithecium fluviatile CBS 122367</name>
    <dbReference type="NCBI Taxonomy" id="1168545"/>
    <lineage>
        <taxon>Eukaryota</taxon>
        <taxon>Fungi</taxon>
        <taxon>Dikarya</taxon>
        <taxon>Ascomycota</taxon>
        <taxon>Pezizomycotina</taxon>
        <taxon>Dothideomycetes</taxon>
        <taxon>Pleosporomycetidae</taxon>
        <taxon>Pleosporales</taxon>
        <taxon>Massarineae</taxon>
        <taxon>Lentitheciaceae</taxon>
        <taxon>Lentithecium</taxon>
    </lineage>
</organism>
<evidence type="ECO:0008006" key="4">
    <source>
        <dbReference type="Google" id="ProtNLM"/>
    </source>
</evidence>
<accession>A0A6G1IPP7</accession>
<feature type="transmembrane region" description="Helical" evidence="1">
    <location>
        <begin position="58"/>
        <end position="81"/>
    </location>
</feature>
<evidence type="ECO:0000256" key="1">
    <source>
        <dbReference type="SAM" id="Phobius"/>
    </source>
</evidence>
<gene>
    <name evidence="2" type="ORF">K458DRAFT_312356</name>
</gene>
<dbReference type="EMBL" id="MU005598">
    <property type="protein sequence ID" value="KAF2680216.1"/>
    <property type="molecule type" value="Genomic_DNA"/>
</dbReference>
<reference evidence="2" key="1">
    <citation type="journal article" date="2020" name="Stud. Mycol.">
        <title>101 Dothideomycetes genomes: a test case for predicting lifestyles and emergence of pathogens.</title>
        <authorList>
            <person name="Haridas S."/>
            <person name="Albert R."/>
            <person name="Binder M."/>
            <person name="Bloem J."/>
            <person name="Labutti K."/>
            <person name="Salamov A."/>
            <person name="Andreopoulos B."/>
            <person name="Baker S."/>
            <person name="Barry K."/>
            <person name="Bills G."/>
            <person name="Bluhm B."/>
            <person name="Cannon C."/>
            <person name="Castanera R."/>
            <person name="Culley D."/>
            <person name="Daum C."/>
            <person name="Ezra D."/>
            <person name="Gonzalez J."/>
            <person name="Henrissat B."/>
            <person name="Kuo A."/>
            <person name="Liang C."/>
            <person name="Lipzen A."/>
            <person name="Lutzoni F."/>
            <person name="Magnuson J."/>
            <person name="Mondo S."/>
            <person name="Nolan M."/>
            <person name="Ohm R."/>
            <person name="Pangilinan J."/>
            <person name="Park H.-J."/>
            <person name="Ramirez L."/>
            <person name="Alfaro M."/>
            <person name="Sun H."/>
            <person name="Tritt A."/>
            <person name="Yoshinaga Y."/>
            <person name="Zwiers L.-H."/>
            <person name="Turgeon B."/>
            <person name="Goodwin S."/>
            <person name="Spatafora J."/>
            <person name="Crous P."/>
            <person name="Grigoriev I."/>
        </authorList>
    </citation>
    <scope>NUCLEOTIDE SEQUENCE</scope>
    <source>
        <strain evidence="2">CBS 122367</strain>
    </source>
</reference>
<evidence type="ECO:0000313" key="3">
    <source>
        <dbReference type="Proteomes" id="UP000799291"/>
    </source>
</evidence>
<feature type="non-terminal residue" evidence="2">
    <location>
        <position position="1"/>
    </location>
</feature>
<keyword evidence="3" id="KW-1185">Reference proteome</keyword>
<sequence>FLGVYLIRDRVARTITLIHDTYINKIIKKFNLIKSALFPSTPLLSKELIKNIRLALKLILYTAIILQPNIAFAVLQLLHFLTNLSAKHFKAAN</sequence>
<name>A0A6G1IPP7_9PLEO</name>
<protein>
    <recommendedName>
        <fullName evidence="4">Reverse transcriptase Ty1/copia-type domain-containing protein</fullName>
    </recommendedName>
</protein>
<dbReference type="OrthoDB" id="3943081at2759"/>
<keyword evidence="1" id="KW-0812">Transmembrane</keyword>
<keyword evidence="1" id="KW-0472">Membrane</keyword>
<proteinExistence type="predicted"/>
<dbReference type="AlphaFoldDB" id="A0A6G1IPP7"/>